<comment type="subcellular location">
    <subcellularLocation>
        <location evidence="1">Cell membrane</location>
        <topology evidence="1">Multi-pass membrane protein</topology>
    </subcellularLocation>
</comment>
<evidence type="ECO:0000313" key="9">
    <source>
        <dbReference type="EMBL" id="MBN3544895.1"/>
    </source>
</evidence>
<keyword evidence="3" id="KW-1003">Cell membrane</keyword>
<evidence type="ECO:0000256" key="7">
    <source>
        <dbReference type="SAM" id="Phobius"/>
    </source>
</evidence>
<comment type="caution">
    <text evidence="9">The sequence shown here is derived from an EMBL/GenBank/DDBJ whole genome shotgun (WGS) entry which is preliminary data.</text>
</comment>
<feature type="transmembrane region" description="Helical" evidence="7">
    <location>
        <begin position="34"/>
        <end position="55"/>
    </location>
</feature>
<keyword evidence="4 7" id="KW-0812">Transmembrane</keyword>
<gene>
    <name evidence="9" type="ORF">JYA64_06300</name>
</gene>
<feature type="transmembrane region" description="Helical" evidence="7">
    <location>
        <begin position="214"/>
        <end position="234"/>
    </location>
</feature>
<keyword evidence="10" id="KW-1185">Reference proteome</keyword>
<evidence type="ECO:0000259" key="8">
    <source>
        <dbReference type="Pfam" id="PF00892"/>
    </source>
</evidence>
<evidence type="ECO:0000256" key="6">
    <source>
        <dbReference type="ARBA" id="ARBA00023136"/>
    </source>
</evidence>
<feature type="transmembrane region" description="Helical" evidence="7">
    <location>
        <begin position="241"/>
        <end position="262"/>
    </location>
</feature>
<feature type="transmembrane region" description="Helical" evidence="7">
    <location>
        <begin position="268"/>
        <end position="284"/>
    </location>
</feature>
<name>A0ABS2ZDX2_9BACL</name>
<dbReference type="Pfam" id="PF00892">
    <property type="entry name" value="EamA"/>
    <property type="match status" value="2"/>
</dbReference>
<accession>A0ABS2ZDX2</accession>
<feature type="transmembrane region" description="Helical" evidence="7">
    <location>
        <begin position="7"/>
        <end position="28"/>
    </location>
</feature>
<evidence type="ECO:0000256" key="4">
    <source>
        <dbReference type="ARBA" id="ARBA00022692"/>
    </source>
</evidence>
<dbReference type="InterPro" id="IPR037185">
    <property type="entry name" value="EmrE-like"/>
</dbReference>
<feature type="domain" description="EamA" evidence="8">
    <location>
        <begin position="151"/>
        <end position="282"/>
    </location>
</feature>
<feature type="transmembrane region" description="Helical" evidence="7">
    <location>
        <begin position="183"/>
        <end position="202"/>
    </location>
</feature>
<evidence type="ECO:0000313" key="10">
    <source>
        <dbReference type="Proteomes" id="UP001319060"/>
    </source>
</evidence>
<comment type="similarity">
    <text evidence="2">Belongs to the EamA transporter family.</text>
</comment>
<reference evidence="9 10" key="1">
    <citation type="submission" date="2021-01" db="EMBL/GenBank/DDBJ databases">
        <title>Genome Sequencing of Type Strains.</title>
        <authorList>
            <person name="Lemaire J.F."/>
            <person name="Inderbitzin P."/>
            <person name="Collins S.B."/>
            <person name="Wespe N."/>
            <person name="Knight-Connoni V."/>
        </authorList>
    </citation>
    <scope>NUCLEOTIDE SEQUENCE [LARGE SCALE GENOMIC DNA]</scope>
    <source>
        <strain evidence="9 10">DSM 14730</strain>
    </source>
</reference>
<dbReference type="PANTHER" id="PTHR42920:SF5">
    <property type="entry name" value="EAMA DOMAIN-CONTAINING PROTEIN"/>
    <property type="match status" value="1"/>
</dbReference>
<dbReference type="PANTHER" id="PTHR42920">
    <property type="entry name" value="OS03G0707200 PROTEIN-RELATED"/>
    <property type="match status" value="1"/>
</dbReference>
<sequence length="293" mass="31404">MKNWHYALMVFLGGCCYGILSTFVKLAYSAGFTMPAVSGSQFLFGTSMIWMVTIFTKKKKISLIQTGKIILAGTPMGLTGLLYYQSLQTLPASLAIIFLFQFIWMGTFLEWFVYKRRPSSEKFLSIGILLTGSILAAGVLKVSAGPIAWEGAALGLLAAFTFSLFILLSSMIGKNVPSIQKSALLSTGGMIITVLLFPPIILNDLPTLLDITPYGLILGIFGVVLPPFFFSIGMPHVGPGLGTILTASELPVAVVLSAIVLAEEISPLQWIGVCVILAGIIVGNKNGKIEKES</sequence>
<proteinExistence type="inferred from homology"/>
<dbReference type="InterPro" id="IPR051258">
    <property type="entry name" value="Diverse_Substrate_Transporter"/>
</dbReference>
<dbReference type="Proteomes" id="UP001319060">
    <property type="component" value="Unassembled WGS sequence"/>
</dbReference>
<feature type="transmembrane region" description="Helical" evidence="7">
    <location>
        <begin position="67"/>
        <end position="84"/>
    </location>
</feature>
<protein>
    <submittedName>
        <fullName evidence="9">EamA family transporter</fullName>
    </submittedName>
</protein>
<dbReference type="RefSeq" id="WP_188403451.1">
    <property type="nucleotide sequence ID" value="NZ_BMCE01000002.1"/>
</dbReference>
<feature type="transmembrane region" description="Helical" evidence="7">
    <location>
        <begin position="90"/>
        <end position="111"/>
    </location>
</feature>
<dbReference type="Gene3D" id="1.10.3730.20">
    <property type="match status" value="1"/>
</dbReference>
<dbReference type="EMBL" id="JAFHKS010000042">
    <property type="protein sequence ID" value="MBN3544895.1"/>
    <property type="molecule type" value="Genomic_DNA"/>
</dbReference>
<evidence type="ECO:0000256" key="1">
    <source>
        <dbReference type="ARBA" id="ARBA00004651"/>
    </source>
</evidence>
<dbReference type="PROSITE" id="PS51257">
    <property type="entry name" value="PROKAR_LIPOPROTEIN"/>
    <property type="match status" value="1"/>
</dbReference>
<keyword evidence="6 7" id="KW-0472">Membrane</keyword>
<dbReference type="InterPro" id="IPR000620">
    <property type="entry name" value="EamA_dom"/>
</dbReference>
<feature type="transmembrane region" description="Helical" evidence="7">
    <location>
        <begin position="123"/>
        <end position="140"/>
    </location>
</feature>
<keyword evidence="5 7" id="KW-1133">Transmembrane helix</keyword>
<evidence type="ECO:0000256" key="2">
    <source>
        <dbReference type="ARBA" id="ARBA00007362"/>
    </source>
</evidence>
<feature type="transmembrane region" description="Helical" evidence="7">
    <location>
        <begin position="152"/>
        <end position="171"/>
    </location>
</feature>
<feature type="domain" description="EamA" evidence="8">
    <location>
        <begin position="7"/>
        <end position="136"/>
    </location>
</feature>
<organism evidence="9 10">
    <name type="scientific">Fictibacillus barbaricus</name>
    <dbReference type="NCBI Taxonomy" id="182136"/>
    <lineage>
        <taxon>Bacteria</taxon>
        <taxon>Bacillati</taxon>
        <taxon>Bacillota</taxon>
        <taxon>Bacilli</taxon>
        <taxon>Bacillales</taxon>
        <taxon>Fictibacillaceae</taxon>
        <taxon>Fictibacillus</taxon>
    </lineage>
</organism>
<evidence type="ECO:0000256" key="5">
    <source>
        <dbReference type="ARBA" id="ARBA00022989"/>
    </source>
</evidence>
<dbReference type="SUPFAM" id="SSF103481">
    <property type="entry name" value="Multidrug resistance efflux transporter EmrE"/>
    <property type="match status" value="2"/>
</dbReference>
<evidence type="ECO:0000256" key="3">
    <source>
        <dbReference type="ARBA" id="ARBA00022475"/>
    </source>
</evidence>